<evidence type="ECO:0000313" key="1">
    <source>
        <dbReference type="EMBL" id="SFI76586.1"/>
    </source>
</evidence>
<keyword evidence="2" id="KW-1185">Reference proteome</keyword>
<dbReference type="EMBL" id="FORM01000002">
    <property type="protein sequence ID" value="SFI76586.1"/>
    <property type="molecule type" value="Genomic_DNA"/>
</dbReference>
<reference evidence="2" key="1">
    <citation type="submission" date="2016-10" db="EMBL/GenBank/DDBJ databases">
        <authorList>
            <person name="Varghese N."/>
            <person name="Submissions S."/>
        </authorList>
    </citation>
    <scope>NUCLEOTIDE SEQUENCE [LARGE SCALE GENOMIC DNA]</scope>
    <source>
        <strain evidence="2">DSM 28881</strain>
    </source>
</reference>
<dbReference type="AlphaFoldDB" id="A0A1I3KVX6"/>
<name>A0A1I3KVX6_9FLAO</name>
<organism evidence="1 2">
    <name type="scientific">Olleya namhaensis</name>
    <dbReference type="NCBI Taxonomy" id="1144750"/>
    <lineage>
        <taxon>Bacteria</taxon>
        <taxon>Pseudomonadati</taxon>
        <taxon>Bacteroidota</taxon>
        <taxon>Flavobacteriia</taxon>
        <taxon>Flavobacteriales</taxon>
        <taxon>Flavobacteriaceae</taxon>
    </lineage>
</organism>
<proteinExistence type="predicted"/>
<sequence>MELSLYTTTYNNADVINNFLDLYHSLHMTHLASDLLKKGLSPDQISEAVAAAIRIAKTSNIETNKHFMPVYSGLNEQIVQDCKLSHLGYGLVIMNADKSLPLVGSFQVDILKEFLNDVQ</sequence>
<dbReference type="STRING" id="1144750.SAMN05443431_102136"/>
<protein>
    <submittedName>
        <fullName evidence="1">Uncharacterized protein</fullName>
    </submittedName>
</protein>
<accession>A0A1I3KVX6</accession>
<evidence type="ECO:0000313" key="2">
    <source>
        <dbReference type="Proteomes" id="UP000199559"/>
    </source>
</evidence>
<dbReference type="Proteomes" id="UP000199559">
    <property type="component" value="Unassembled WGS sequence"/>
</dbReference>
<dbReference type="RefSeq" id="WP_090837623.1">
    <property type="nucleotide sequence ID" value="NZ_CANLBQ010000002.1"/>
</dbReference>
<gene>
    <name evidence="1" type="ORF">SAMN05443431_102136</name>
</gene>